<comment type="caution">
    <text evidence="2">The sequence shown here is derived from an EMBL/GenBank/DDBJ whole genome shotgun (WGS) entry which is preliminary data.</text>
</comment>
<gene>
    <name evidence="2" type="ORF">B0H16DRAFT_1474205</name>
</gene>
<reference evidence="2" key="1">
    <citation type="submission" date="2023-03" db="EMBL/GenBank/DDBJ databases">
        <title>Massive genome expansion in bonnet fungi (Mycena s.s.) driven by repeated elements and novel gene families across ecological guilds.</title>
        <authorList>
            <consortium name="Lawrence Berkeley National Laboratory"/>
            <person name="Harder C.B."/>
            <person name="Miyauchi S."/>
            <person name="Viragh M."/>
            <person name="Kuo A."/>
            <person name="Thoen E."/>
            <person name="Andreopoulos B."/>
            <person name="Lu D."/>
            <person name="Skrede I."/>
            <person name="Drula E."/>
            <person name="Henrissat B."/>
            <person name="Morin E."/>
            <person name="Kohler A."/>
            <person name="Barry K."/>
            <person name="LaButti K."/>
            <person name="Morin E."/>
            <person name="Salamov A."/>
            <person name="Lipzen A."/>
            <person name="Mereny Z."/>
            <person name="Hegedus B."/>
            <person name="Baldrian P."/>
            <person name="Stursova M."/>
            <person name="Weitz H."/>
            <person name="Taylor A."/>
            <person name="Grigoriev I.V."/>
            <person name="Nagy L.G."/>
            <person name="Martin F."/>
            <person name="Kauserud H."/>
        </authorList>
    </citation>
    <scope>NUCLEOTIDE SEQUENCE</scope>
    <source>
        <strain evidence="2">CBHHK182m</strain>
    </source>
</reference>
<sequence>MSQFRLLDHTSPPLPGQQKKSLDMWSRPRIHPRERPPHPDDAPPHLPPPPSSDKKEEKDGGKIKEPHPSPSAQSAEGVLEEKGRQRGFGTKREECIRREKEKYDWDWQPRKLVCASIENRPTTRAGSIHRKEHPRMPARAVEKKFGPLKGRLKAGCPSSQMEAIEQAKRKEEGERPIDRVNQPEHALRAAFWLPTRESEKGWQTWMPPPCRL</sequence>
<dbReference type="EMBL" id="JARKIB010000236">
    <property type="protein sequence ID" value="KAJ7720776.1"/>
    <property type="molecule type" value="Genomic_DNA"/>
</dbReference>
<feature type="region of interest" description="Disordered" evidence="1">
    <location>
        <begin position="149"/>
        <end position="181"/>
    </location>
</feature>
<feature type="compositionally biased region" description="Basic and acidic residues" evidence="1">
    <location>
        <begin position="52"/>
        <end position="67"/>
    </location>
</feature>
<feature type="compositionally biased region" description="Basic and acidic residues" evidence="1">
    <location>
        <begin position="165"/>
        <end position="181"/>
    </location>
</feature>
<keyword evidence="3" id="KW-1185">Reference proteome</keyword>
<evidence type="ECO:0000313" key="2">
    <source>
        <dbReference type="EMBL" id="KAJ7720776.1"/>
    </source>
</evidence>
<dbReference type="Proteomes" id="UP001215598">
    <property type="component" value="Unassembled WGS sequence"/>
</dbReference>
<feature type="compositionally biased region" description="Basic and acidic residues" evidence="1">
    <location>
        <begin position="31"/>
        <end position="43"/>
    </location>
</feature>
<dbReference type="AlphaFoldDB" id="A0AAD7HHD2"/>
<feature type="region of interest" description="Disordered" evidence="1">
    <location>
        <begin position="1"/>
        <end position="93"/>
    </location>
</feature>
<proteinExistence type="predicted"/>
<protein>
    <submittedName>
        <fullName evidence="2">Uncharacterized protein</fullName>
    </submittedName>
</protein>
<organism evidence="2 3">
    <name type="scientific">Mycena metata</name>
    <dbReference type="NCBI Taxonomy" id="1033252"/>
    <lineage>
        <taxon>Eukaryota</taxon>
        <taxon>Fungi</taxon>
        <taxon>Dikarya</taxon>
        <taxon>Basidiomycota</taxon>
        <taxon>Agaricomycotina</taxon>
        <taxon>Agaricomycetes</taxon>
        <taxon>Agaricomycetidae</taxon>
        <taxon>Agaricales</taxon>
        <taxon>Marasmiineae</taxon>
        <taxon>Mycenaceae</taxon>
        <taxon>Mycena</taxon>
    </lineage>
</organism>
<feature type="compositionally biased region" description="Basic and acidic residues" evidence="1">
    <location>
        <begin position="79"/>
        <end position="93"/>
    </location>
</feature>
<evidence type="ECO:0000313" key="3">
    <source>
        <dbReference type="Proteomes" id="UP001215598"/>
    </source>
</evidence>
<evidence type="ECO:0000256" key="1">
    <source>
        <dbReference type="SAM" id="MobiDB-lite"/>
    </source>
</evidence>
<name>A0AAD7HHD2_9AGAR</name>
<accession>A0AAD7HHD2</accession>